<dbReference type="EMBL" id="MFEN01000013">
    <property type="protein sequence ID" value="OGE84408.1"/>
    <property type="molecule type" value="Genomic_DNA"/>
</dbReference>
<feature type="compositionally biased region" description="Low complexity" evidence="1">
    <location>
        <begin position="52"/>
        <end position="65"/>
    </location>
</feature>
<dbReference type="AlphaFoldDB" id="A0A1F5P3F1"/>
<evidence type="ECO:0000256" key="1">
    <source>
        <dbReference type="SAM" id="MobiDB-lite"/>
    </source>
</evidence>
<gene>
    <name evidence="3" type="ORF">A2846_00780</name>
</gene>
<evidence type="ECO:0000256" key="2">
    <source>
        <dbReference type="SAM" id="Phobius"/>
    </source>
</evidence>
<feature type="transmembrane region" description="Helical" evidence="2">
    <location>
        <begin position="150"/>
        <end position="174"/>
    </location>
</feature>
<evidence type="ECO:0000313" key="4">
    <source>
        <dbReference type="Proteomes" id="UP000176339"/>
    </source>
</evidence>
<name>A0A1F5P3F1_9BACT</name>
<keyword evidence="2" id="KW-0812">Transmembrane</keyword>
<dbReference type="Proteomes" id="UP000176339">
    <property type="component" value="Unassembled WGS sequence"/>
</dbReference>
<reference evidence="3 4" key="1">
    <citation type="journal article" date="2016" name="Nat. Commun.">
        <title>Thousands of microbial genomes shed light on interconnected biogeochemical processes in an aquifer system.</title>
        <authorList>
            <person name="Anantharaman K."/>
            <person name="Brown C.T."/>
            <person name="Hug L.A."/>
            <person name="Sharon I."/>
            <person name="Castelle C.J."/>
            <person name="Probst A.J."/>
            <person name="Thomas B.C."/>
            <person name="Singh A."/>
            <person name="Wilkins M.J."/>
            <person name="Karaoz U."/>
            <person name="Brodie E.L."/>
            <person name="Williams K.H."/>
            <person name="Hubbard S.S."/>
            <person name="Banfield J.F."/>
        </authorList>
    </citation>
    <scope>NUCLEOTIDE SEQUENCE [LARGE SCALE GENOMIC DNA]</scope>
</reference>
<organism evidence="3 4">
    <name type="scientific">Candidatus Doudnabacteria bacterium RIFCSPHIGHO2_01_FULL_49_9</name>
    <dbReference type="NCBI Taxonomy" id="1817827"/>
    <lineage>
        <taxon>Bacteria</taxon>
        <taxon>Candidatus Doudnaibacteriota</taxon>
    </lineage>
</organism>
<comment type="caution">
    <text evidence="3">The sequence shown here is derived from an EMBL/GenBank/DDBJ whole genome shotgun (WGS) entry which is preliminary data.</text>
</comment>
<feature type="compositionally biased region" description="Basic and acidic residues" evidence="1">
    <location>
        <begin position="1"/>
        <end position="11"/>
    </location>
</feature>
<evidence type="ECO:0000313" key="3">
    <source>
        <dbReference type="EMBL" id="OGE84408.1"/>
    </source>
</evidence>
<accession>A0A1F5P3F1</accession>
<feature type="transmembrane region" description="Helical" evidence="2">
    <location>
        <begin position="180"/>
        <end position="197"/>
    </location>
</feature>
<feature type="compositionally biased region" description="Basic and acidic residues" evidence="1">
    <location>
        <begin position="21"/>
        <end position="51"/>
    </location>
</feature>
<keyword evidence="2" id="KW-1133">Transmembrane helix</keyword>
<feature type="region of interest" description="Disordered" evidence="1">
    <location>
        <begin position="1"/>
        <end position="70"/>
    </location>
</feature>
<protein>
    <submittedName>
        <fullName evidence="3">Uncharacterized protein</fullName>
    </submittedName>
</protein>
<keyword evidence="2" id="KW-0472">Membrane</keyword>
<feature type="transmembrane region" description="Helical" evidence="2">
    <location>
        <begin position="120"/>
        <end position="138"/>
    </location>
</feature>
<sequence length="389" mass="40546">MPGVLDRETERNPSTNDVDAELARIEGATRRKEELERQDKFEGSKQKDRNAKGQSTGSGKSAGKSGTKGGGAAGGAAVKAALAGEGAKGIAQSAASAWIVNAAIIALLDFFVSWTIGSVALIYLNIHWILSAFGFKWFRPLAIWQKAIVIMADLLVIILAVLIIAIPLTIVYVGCNPMDTVGGITGAAIGIVSYIYFPKGICEAFDGVFSAVGTVVNKATDLMCSTPQVLAQQNNNAAYPAQTNPDVQEIIDCVKSKPGLSGIPTYTYEVRDQGEPVNQEFCNYTRGGAKPECGVTGCAHSLNSCHYGGAIGSTGSLAVDFDFPGSGAVIGPQILQAVIACSSQLGIPLKRSVCETSTAAAVPCANVGATHTHTSIAKCDKDNSQVNSE</sequence>
<proteinExistence type="predicted"/>